<feature type="compositionally biased region" description="Polar residues" evidence="1">
    <location>
        <begin position="21"/>
        <end position="35"/>
    </location>
</feature>
<proteinExistence type="predicted"/>
<sequence length="41" mass="4684">MSKNHQTRNTQKSRIKEIEHQNSVTSVYKPNNDGASHTLFG</sequence>
<evidence type="ECO:0000256" key="1">
    <source>
        <dbReference type="SAM" id="MobiDB-lite"/>
    </source>
</evidence>
<keyword evidence="3" id="KW-1185">Reference proteome</keyword>
<evidence type="ECO:0000313" key="3">
    <source>
        <dbReference type="Proteomes" id="UP000075666"/>
    </source>
</evidence>
<name>A0A150LHF6_9BACI</name>
<reference evidence="2 3" key="1">
    <citation type="submission" date="2016-01" db="EMBL/GenBank/DDBJ databases">
        <title>Genome Sequences of Twelve Sporeforming Bacillus Species Isolated from Foods.</title>
        <authorList>
            <person name="Berendsen E.M."/>
            <person name="Wells-Bennik M.H."/>
            <person name="Krawcyk A.O."/>
            <person name="De Jong A."/>
            <person name="Holsappel S."/>
            <person name="Eijlander R.T."/>
            <person name="Kuipers O.P."/>
        </authorList>
    </citation>
    <scope>NUCLEOTIDE SEQUENCE [LARGE SCALE GENOMIC DNA]</scope>
    <source>
        <strain evidence="2 3">B4102</strain>
    </source>
</reference>
<dbReference type="PATRIC" id="fig|46224.3.peg.1929"/>
<dbReference type="Proteomes" id="UP000075666">
    <property type="component" value="Unassembled WGS sequence"/>
</dbReference>
<dbReference type="AlphaFoldDB" id="A0A150LHF6"/>
<feature type="region of interest" description="Disordered" evidence="1">
    <location>
        <begin position="1"/>
        <end position="41"/>
    </location>
</feature>
<gene>
    <name evidence="2" type="ORF">B4102_2120</name>
</gene>
<comment type="caution">
    <text evidence="2">The sequence shown here is derived from an EMBL/GenBank/DDBJ whole genome shotgun (WGS) entry which is preliminary data.</text>
</comment>
<feature type="compositionally biased region" description="Polar residues" evidence="1">
    <location>
        <begin position="1"/>
        <end position="12"/>
    </location>
</feature>
<protein>
    <submittedName>
        <fullName evidence="2">Uncharacterized protein</fullName>
    </submittedName>
</protein>
<evidence type="ECO:0000313" key="2">
    <source>
        <dbReference type="EMBL" id="KYD11680.1"/>
    </source>
</evidence>
<accession>A0A150LHF6</accession>
<organism evidence="2 3">
    <name type="scientific">Heyndrickxia sporothermodurans</name>
    <dbReference type="NCBI Taxonomy" id="46224"/>
    <lineage>
        <taxon>Bacteria</taxon>
        <taxon>Bacillati</taxon>
        <taxon>Bacillota</taxon>
        <taxon>Bacilli</taxon>
        <taxon>Bacillales</taxon>
        <taxon>Bacillaceae</taxon>
        <taxon>Heyndrickxia</taxon>
    </lineage>
</organism>
<dbReference type="EMBL" id="LQYN01000003">
    <property type="protein sequence ID" value="KYD11680.1"/>
    <property type="molecule type" value="Genomic_DNA"/>
</dbReference>